<feature type="compositionally biased region" description="Polar residues" evidence="1">
    <location>
        <begin position="111"/>
        <end position="132"/>
    </location>
</feature>
<accession>A0AA38PIG7</accession>
<feature type="region of interest" description="Disordered" evidence="1">
    <location>
        <begin position="19"/>
        <end position="252"/>
    </location>
</feature>
<dbReference type="SMART" id="SM00731">
    <property type="entry name" value="SprT"/>
    <property type="match status" value="1"/>
</dbReference>
<feature type="compositionally biased region" description="Polar residues" evidence="1">
    <location>
        <begin position="235"/>
        <end position="245"/>
    </location>
</feature>
<dbReference type="PANTHER" id="PTHR23099:SF0">
    <property type="entry name" value="GERM CELL NUCLEAR ACIDIC PROTEIN"/>
    <property type="match status" value="1"/>
</dbReference>
<dbReference type="PANTHER" id="PTHR23099">
    <property type="entry name" value="TRANSCRIPTIONAL REGULATOR"/>
    <property type="match status" value="1"/>
</dbReference>
<feature type="compositionally biased region" description="Low complexity" evidence="1">
    <location>
        <begin position="480"/>
        <end position="493"/>
    </location>
</feature>
<feature type="compositionally biased region" description="Acidic residues" evidence="1">
    <location>
        <begin position="162"/>
        <end position="171"/>
    </location>
</feature>
<gene>
    <name evidence="3" type="ORF">F5878DRAFT_604670</name>
</gene>
<reference evidence="3" key="1">
    <citation type="submission" date="2022-08" db="EMBL/GenBank/DDBJ databases">
        <authorList>
            <consortium name="DOE Joint Genome Institute"/>
            <person name="Min B."/>
            <person name="Riley R."/>
            <person name="Sierra-Patev S."/>
            <person name="Naranjo-Ortiz M."/>
            <person name="Looney B."/>
            <person name="Konkel Z."/>
            <person name="Slot J.C."/>
            <person name="Sakamoto Y."/>
            <person name="Steenwyk J.L."/>
            <person name="Rokas A."/>
            <person name="Carro J."/>
            <person name="Camarero S."/>
            <person name="Ferreira P."/>
            <person name="Molpeceres G."/>
            <person name="Ruiz-Duenas F.J."/>
            <person name="Serrano A."/>
            <person name="Henrissat B."/>
            <person name="Drula E."/>
            <person name="Hughes K.W."/>
            <person name="Mata J.L."/>
            <person name="Ishikawa N.K."/>
            <person name="Vargas-Isla R."/>
            <person name="Ushijima S."/>
            <person name="Smith C.A."/>
            <person name="Ahrendt S."/>
            <person name="Andreopoulos W."/>
            <person name="He G."/>
            <person name="Labutti K."/>
            <person name="Lipzen A."/>
            <person name="Ng V."/>
            <person name="Sandor L."/>
            <person name="Barry K."/>
            <person name="Martinez A.T."/>
            <person name="Xiao Y."/>
            <person name="Gibbons J.G."/>
            <person name="Terashima K."/>
            <person name="Hibbett D.S."/>
            <person name="Grigoriev I.V."/>
        </authorList>
    </citation>
    <scope>NUCLEOTIDE SEQUENCE</scope>
    <source>
        <strain evidence="3">TFB9207</strain>
    </source>
</reference>
<feature type="domain" description="SprT-like" evidence="2">
    <location>
        <begin position="300"/>
        <end position="453"/>
    </location>
</feature>
<dbReference type="Pfam" id="PF10263">
    <property type="entry name" value="SprT-like"/>
    <property type="match status" value="1"/>
</dbReference>
<dbReference type="GO" id="GO:0005634">
    <property type="term" value="C:nucleus"/>
    <property type="evidence" value="ECO:0007669"/>
    <property type="project" value="TreeGrafter"/>
</dbReference>
<evidence type="ECO:0000256" key="1">
    <source>
        <dbReference type="SAM" id="MobiDB-lite"/>
    </source>
</evidence>
<dbReference type="AlphaFoldDB" id="A0AA38PIG7"/>
<protein>
    <submittedName>
        <fullName evidence="3">SprT-like family-domain-containing protein</fullName>
    </submittedName>
</protein>
<feature type="compositionally biased region" description="Acidic residues" evidence="1">
    <location>
        <begin position="510"/>
        <end position="523"/>
    </location>
</feature>
<comment type="caution">
    <text evidence="3">The sequence shown here is derived from an EMBL/GenBank/DDBJ whole genome shotgun (WGS) entry which is preliminary data.</text>
</comment>
<dbReference type="InterPro" id="IPR006640">
    <property type="entry name" value="SprT-like_domain"/>
</dbReference>
<feature type="compositionally biased region" description="Acidic residues" evidence="1">
    <location>
        <begin position="85"/>
        <end position="97"/>
    </location>
</feature>
<evidence type="ECO:0000313" key="4">
    <source>
        <dbReference type="Proteomes" id="UP001163846"/>
    </source>
</evidence>
<sequence>MSEERHSLLRKTPSLIFNAITTGNRSNVKKAQDPRLSASGTKANTRRDNDEIVPDSEDERILNPSQTSESTFSDDHKNEVIIISSDEDDEGHSDDDPFTTRMPGSWHVGNTRKNTVSATPVNMPSPTTTTTRIAKLSTKYRPSRGVIESSDEEAAADHENEIIELTDDDEQSPGNSPLRSPTKVKTIYRQPKLPLYADSENSDSSSPSPLNDEALLILDDSRNRRKPFPLRNNRMEGSSTPSTPQRGAGSISGRVKMNIAVDVQLTPVSATAMSPSRRQPRTGKKAEAVAKLERLKNYALNRFADLNERVFDNRIPTTTKIEWNCRFTSTAGKASYRRDKDGVSHTKIELAVKILDEEDRIDRTLSHEMCHLASWIISAKIDEYHGPIFKAWAAKVEQRCPGIVVSTTHNYEINHPWKWKCDSCSYTYGRFSKSIKTELQGCGACKQGRLIPMFEERAKRARNPSTPRTSKMAASKARDSPSVLASAASPAPSGQLDNGREIVCIHGSDSESEPEDNETEFDPVEILVTKLASTGL</sequence>
<name>A0AA38PIG7_9AGAR</name>
<dbReference type="GO" id="GO:0006950">
    <property type="term" value="P:response to stress"/>
    <property type="evidence" value="ECO:0007669"/>
    <property type="project" value="UniProtKB-ARBA"/>
</dbReference>
<feature type="region of interest" description="Disordered" evidence="1">
    <location>
        <begin position="457"/>
        <end position="523"/>
    </location>
</feature>
<dbReference type="Proteomes" id="UP001163846">
    <property type="component" value="Unassembled WGS sequence"/>
</dbReference>
<dbReference type="EMBL" id="MU805974">
    <property type="protein sequence ID" value="KAJ3843528.1"/>
    <property type="molecule type" value="Genomic_DNA"/>
</dbReference>
<organism evidence="3 4">
    <name type="scientific">Lentinula raphanica</name>
    <dbReference type="NCBI Taxonomy" id="153919"/>
    <lineage>
        <taxon>Eukaryota</taxon>
        <taxon>Fungi</taxon>
        <taxon>Dikarya</taxon>
        <taxon>Basidiomycota</taxon>
        <taxon>Agaricomycotina</taxon>
        <taxon>Agaricomycetes</taxon>
        <taxon>Agaricomycetidae</taxon>
        <taxon>Agaricales</taxon>
        <taxon>Marasmiineae</taxon>
        <taxon>Omphalotaceae</taxon>
        <taxon>Lentinula</taxon>
    </lineage>
</organism>
<feature type="compositionally biased region" description="Low complexity" evidence="1">
    <location>
        <begin position="202"/>
        <end position="213"/>
    </location>
</feature>
<evidence type="ECO:0000313" key="3">
    <source>
        <dbReference type="EMBL" id="KAJ3843528.1"/>
    </source>
</evidence>
<keyword evidence="4" id="KW-1185">Reference proteome</keyword>
<proteinExistence type="predicted"/>
<evidence type="ECO:0000259" key="2">
    <source>
        <dbReference type="SMART" id="SM00731"/>
    </source>
</evidence>